<evidence type="ECO:0000313" key="2">
    <source>
        <dbReference type="Proteomes" id="UP001160148"/>
    </source>
</evidence>
<accession>A0AAV0XMZ1</accession>
<evidence type="ECO:0000313" key="1">
    <source>
        <dbReference type="EMBL" id="CAI6369713.1"/>
    </source>
</evidence>
<reference evidence="1 2" key="1">
    <citation type="submission" date="2023-01" db="EMBL/GenBank/DDBJ databases">
        <authorList>
            <person name="Whitehead M."/>
        </authorList>
    </citation>
    <scope>NUCLEOTIDE SEQUENCE [LARGE SCALE GENOMIC DNA]</scope>
</reference>
<proteinExistence type="predicted"/>
<comment type="caution">
    <text evidence="1">The sequence shown here is derived from an EMBL/GenBank/DDBJ whole genome shotgun (WGS) entry which is preliminary data.</text>
</comment>
<name>A0AAV0XMZ1_9HEMI</name>
<keyword evidence="2" id="KW-1185">Reference proteome</keyword>
<organism evidence="1 2">
    <name type="scientific">Macrosiphum euphorbiae</name>
    <name type="common">potato aphid</name>
    <dbReference type="NCBI Taxonomy" id="13131"/>
    <lineage>
        <taxon>Eukaryota</taxon>
        <taxon>Metazoa</taxon>
        <taxon>Ecdysozoa</taxon>
        <taxon>Arthropoda</taxon>
        <taxon>Hexapoda</taxon>
        <taxon>Insecta</taxon>
        <taxon>Pterygota</taxon>
        <taxon>Neoptera</taxon>
        <taxon>Paraneoptera</taxon>
        <taxon>Hemiptera</taxon>
        <taxon>Sternorrhyncha</taxon>
        <taxon>Aphidomorpha</taxon>
        <taxon>Aphidoidea</taxon>
        <taxon>Aphididae</taxon>
        <taxon>Macrosiphini</taxon>
        <taxon>Macrosiphum</taxon>
    </lineage>
</organism>
<gene>
    <name evidence="1" type="ORF">MEUPH1_LOCUS23919</name>
</gene>
<dbReference type="Proteomes" id="UP001160148">
    <property type="component" value="Unassembled WGS sequence"/>
</dbReference>
<protein>
    <submittedName>
        <fullName evidence="1">Uncharacterized protein</fullName>
    </submittedName>
</protein>
<sequence>MGRVLCKSAASTLSSTVCKNASSFDVNLRLVRFFTDAPSSWSPLSSSADKASGRTDLPSTTLKISIDCGGNILVTGTGPREAIWQVVMTIGRGKATVNTKFSDHRTAATRLASVKAFQRNTLP</sequence>
<dbReference type="AlphaFoldDB" id="A0AAV0XMZ1"/>
<dbReference type="EMBL" id="CARXXK010000029">
    <property type="protein sequence ID" value="CAI6369713.1"/>
    <property type="molecule type" value="Genomic_DNA"/>
</dbReference>